<keyword evidence="2" id="KW-1185">Reference proteome</keyword>
<protein>
    <submittedName>
        <fullName evidence="1">Bleomycin resistance protein</fullName>
    </submittedName>
</protein>
<dbReference type="Pfam" id="PF13671">
    <property type="entry name" value="AAA_33"/>
    <property type="match status" value="1"/>
</dbReference>
<dbReference type="Gene3D" id="3.40.50.300">
    <property type="entry name" value="P-loop containing nucleotide triphosphate hydrolases"/>
    <property type="match status" value="1"/>
</dbReference>
<dbReference type="SUPFAM" id="SSF52540">
    <property type="entry name" value="P-loop containing nucleoside triphosphate hydrolases"/>
    <property type="match status" value="1"/>
</dbReference>
<evidence type="ECO:0000313" key="2">
    <source>
        <dbReference type="Proteomes" id="UP000215441"/>
    </source>
</evidence>
<reference evidence="1 2" key="1">
    <citation type="submission" date="2017-07" db="EMBL/GenBank/DDBJ databases">
        <title>Acidovorax KNDSW TSA 6 genome sequence and assembly.</title>
        <authorList>
            <person name="Mayilraj S."/>
        </authorList>
    </citation>
    <scope>NUCLEOTIDE SEQUENCE [LARGE SCALE GENOMIC DNA]</scope>
    <source>
        <strain evidence="1 2">KNDSW-TSA6</strain>
    </source>
</reference>
<name>A0A235EJQ5_9BURK</name>
<dbReference type="InterPro" id="IPR027417">
    <property type="entry name" value="P-loop_NTPase"/>
</dbReference>
<dbReference type="OrthoDB" id="531205at2"/>
<accession>A0A235EJQ5</accession>
<dbReference type="EMBL" id="NOIG01000011">
    <property type="protein sequence ID" value="OYD48993.1"/>
    <property type="molecule type" value="Genomic_DNA"/>
</dbReference>
<dbReference type="AlphaFoldDB" id="A0A235EJQ5"/>
<comment type="caution">
    <text evidence="1">The sequence shown here is derived from an EMBL/GenBank/DDBJ whole genome shotgun (WGS) entry which is preliminary data.</text>
</comment>
<proteinExistence type="predicted"/>
<sequence>MQRGLFVFLEPFLVHTTSNHTAPAAVACTAPRIHLVIGPVGAGKSTFARELMRQHSAVPLNLDDWMATLFSPDRPDLPGADVMAWYIARTQRCLLQIWKTAEAVLHAGTDVVLEIGLIRQQERDAFYTRMGHWADAMTVYVLDAPRELRRARVNQRNAERGETFSMVVPPHIFELASDLWQPPDQAECEAHTVVFIPLADQPQ</sequence>
<organism evidence="1 2">
    <name type="scientific">Acidovorax kalamii</name>
    <dbReference type="NCBI Taxonomy" id="2004485"/>
    <lineage>
        <taxon>Bacteria</taxon>
        <taxon>Pseudomonadati</taxon>
        <taxon>Pseudomonadota</taxon>
        <taxon>Betaproteobacteria</taxon>
        <taxon>Burkholderiales</taxon>
        <taxon>Comamonadaceae</taxon>
        <taxon>Acidovorax</taxon>
    </lineage>
</organism>
<gene>
    <name evidence="1" type="ORF">CBY09_17190</name>
</gene>
<dbReference type="PROSITE" id="PS51257">
    <property type="entry name" value="PROKAR_LIPOPROTEIN"/>
    <property type="match status" value="1"/>
</dbReference>
<dbReference type="Proteomes" id="UP000215441">
    <property type="component" value="Unassembled WGS sequence"/>
</dbReference>
<evidence type="ECO:0000313" key="1">
    <source>
        <dbReference type="EMBL" id="OYD48993.1"/>
    </source>
</evidence>